<dbReference type="InterPro" id="IPR007820">
    <property type="entry name" value="AbrB_fam"/>
</dbReference>
<feature type="transmembrane region" description="Helical" evidence="1">
    <location>
        <begin position="45"/>
        <end position="64"/>
    </location>
</feature>
<accession>A0ABW9ZGW3</accession>
<name>A0ABW9ZGW3_9HYPH</name>
<feature type="transmembrane region" description="Helical" evidence="1">
    <location>
        <begin position="246"/>
        <end position="265"/>
    </location>
</feature>
<sequence>MARNGRCSSKRRTSVSDLVKARATTFAVAALGALVFVLAGLPLPLLLGPLIACLLAALCGARMANAGSFGTFMRTFLGVAVGASITPDIVGALPAMAGSLAFVPLFIAVIAMIGYPLFRFGFRMNHPTAWYAAMPGGLQDMLVFGEEAGGDVRALSLIHATRVLVIVTAAPILMTVVWSVDLTAPPGRPLAEADPLQLALMLACGLGGWKIAERAGLFGASILGPMILTALFSLAGVITERPPAEVIWAVQFFIGIAVGAKYTGITLQELKVDVLAGFVYALLLAGISLVFIELIYLTGTAPAIDAFLAFLPGGQAEMVVIALMAGGNLTYVICHHLLRIVLVILLAPVVDRLFRRRGGP</sequence>
<proteinExistence type="predicted"/>
<dbReference type="PANTHER" id="PTHR38457">
    <property type="entry name" value="REGULATOR ABRB-RELATED"/>
    <property type="match status" value="1"/>
</dbReference>
<dbReference type="EMBL" id="JAABLP010000002">
    <property type="protein sequence ID" value="NBN64001.1"/>
    <property type="molecule type" value="Genomic_DNA"/>
</dbReference>
<feature type="transmembrane region" description="Helical" evidence="1">
    <location>
        <begin position="277"/>
        <end position="297"/>
    </location>
</feature>
<dbReference type="PANTHER" id="PTHR38457:SF1">
    <property type="entry name" value="REGULATOR ABRB-RELATED"/>
    <property type="match status" value="1"/>
</dbReference>
<dbReference type="Pfam" id="PF05145">
    <property type="entry name" value="AbrB"/>
    <property type="match status" value="1"/>
</dbReference>
<keyword evidence="1" id="KW-0812">Transmembrane</keyword>
<feature type="transmembrane region" description="Helical" evidence="1">
    <location>
        <begin position="101"/>
        <end position="118"/>
    </location>
</feature>
<evidence type="ECO:0000313" key="2">
    <source>
        <dbReference type="EMBL" id="NBN64001.1"/>
    </source>
</evidence>
<feature type="transmembrane region" description="Helical" evidence="1">
    <location>
        <begin position="215"/>
        <end position="239"/>
    </location>
</feature>
<comment type="caution">
    <text evidence="2">The sequence shown here is derived from an EMBL/GenBank/DDBJ whole genome shotgun (WGS) entry which is preliminary data.</text>
</comment>
<dbReference type="PIRSF" id="PIRSF038991">
    <property type="entry name" value="Protein_AbrB"/>
    <property type="match status" value="1"/>
</dbReference>
<reference evidence="2 3" key="1">
    <citation type="submission" date="2020-01" db="EMBL/GenBank/DDBJ databases">
        <authorList>
            <person name="Peng S.Y."/>
            <person name="Li J."/>
            <person name="Wang M."/>
            <person name="Wang L."/>
            <person name="Wang C.Q."/>
            <person name="Wang J.R."/>
        </authorList>
    </citation>
    <scope>NUCLEOTIDE SEQUENCE [LARGE SCALE GENOMIC DNA]</scope>
    <source>
        <strain evidence="2 3">XCT-34</strain>
    </source>
</reference>
<keyword evidence="3" id="KW-1185">Reference proteome</keyword>
<evidence type="ECO:0000313" key="3">
    <source>
        <dbReference type="Proteomes" id="UP000541347"/>
    </source>
</evidence>
<feature type="transmembrane region" description="Helical" evidence="1">
    <location>
        <begin position="163"/>
        <end position="180"/>
    </location>
</feature>
<keyword evidence="1" id="KW-0472">Membrane</keyword>
<gene>
    <name evidence="2" type="ORF">GWI71_09940</name>
</gene>
<feature type="transmembrane region" description="Helical" evidence="1">
    <location>
        <begin position="21"/>
        <end position="39"/>
    </location>
</feature>
<evidence type="ECO:0000256" key="1">
    <source>
        <dbReference type="SAM" id="Phobius"/>
    </source>
</evidence>
<organism evidence="2 3">
    <name type="scientific">Pannonibacter tanglangensis</name>
    <dbReference type="NCBI Taxonomy" id="2750084"/>
    <lineage>
        <taxon>Bacteria</taxon>
        <taxon>Pseudomonadati</taxon>
        <taxon>Pseudomonadota</taxon>
        <taxon>Alphaproteobacteria</taxon>
        <taxon>Hyphomicrobiales</taxon>
        <taxon>Stappiaceae</taxon>
        <taxon>Pannonibacter</taxon>
    </lineage>
</organism>
<dbReference type="Proteomes" id="UP000541347">
    <property type="component" value="Unassembled WGS sequence"/>
</dbReference>
<feature type="transmembrane region" description="Helical" evidence="1">
    <location>
        <begin position="76"/>
        <end position="95"/>
    </location>
</feature>
<keyword evidence="1" id="KW-1133">Transmembrane helix</keyword>
<protein>
    <submittedName>
        <fullName evidence="2">AbrB family transcriptional regulator</fullName>
    </submittedName>
</protein>